<keyword evidence="1" id="KW-0732">Signal</keyword>
<dbReference type="EMBL" id="BAABDH010000018">
    <property type="protein sequence ID" value="GAA3926799.1"/>
    <property type="molecule type" value="Genomic_DNA"/>
</dbReference>
<proteinExistence type="predicted"/>
<organism evidence="2 3">
    <name type="scientific">Hymenobacter algoricola</name>
    <dbReference type="NCBI Taxonomy" id="486267"/>
    <lineage>
        <taxon>Bacteria</taxon>
        <taxon>Pseudomonadati</taxon>
        <taxon>Bacteroidota</taxon>
        <taxon>Cytophagia</taxon>
        <taxon>Cytophagales</taxon>
        <taxon>Hymenobacteraceae</taxon>
        <taxon>Hymenobacter</taxon>
    </lineage>
</organism>
<reference evidence="3" key="1">
    <citation type="journal article" date="2019" name="Int. J. Syst. Evol. Microbiol.">
        <title>The Global Catalogue of Microorganisms (GCM) 10K type strain sequencing project: providing services to taxonomists for standard genome sequencing and annotation.</title>
        <authorList>
            <consortium name="The Broad Institute Genomics Platform"/>
            <consortium name="The Broad Institute Genome Sequencing Center for Infectious Disease"/>
            <person name="Wu L."/>
            <person name="Ma J."/>
        </authorList>
    </citation>
    <scope>NUCLEOTIDE SEQUENCE [LARGE SCALE GENOMIC DNA]</scope>
    <source>
        <strain evidence="3">JCM 17214</strain>
    </source>
</reference>
<protein>
    <submittedName>
        <fullName evidence="2">Uncharacterized protein</fullName>
    </submittedName>
</protein>
<dbReference type="RefSeq" id="WP_345111129.1">
    <property type="nucleotide sequence ID" value="NZ_BAABDH010000018.1"/>
</dbReference>
<dbReference type="Proteomes" id="UP001499909">
    <property type="component" value="Unassembled WGS sequence"/>
</dbReference>
<comment type="caution">
    <text evidence="2">The sequence shown here is derived from an EMBL/GenBank/DDBJ whole genome shotgun (WGS) entry which is preliminary data.</text>
</comment>
<sequence>MFVARLAVLLFSLALLLPAAPAAAADGSPLVRAAGKGRVLTHRPNYKRYNANRPRWFFQRW</sequence>
<feature type="chain" id="PRO_5045196974" evidence="1">
    <location>
        <begin position="25"/>
        <end position="61"/>
    </location>
</feature>
<evidence type="ECO:0000256" key="1">
    <source>
        <dbReference type="SAM" id="SignalP"/>
    </source>
</evidence>
<accession>A0ABP7MNC1</accession>
<evidence type="ECO:0000313" key="2">
    <source>
        <dbReference type="EMBL" id="GAA3926799.1"/>
    </source>
</evidence>
<evidence type="ECO:0000313" key="3">
    <source>
        <dbReference type="Proteomes" id="UP001499909"/>
    </source>
</evidence>
<feature type="signal peptide" evidence="1">
    <location>
        <begin position="1"/>
        <end position="24"/>
    </location>
</feature>
<name>A0ABP7MNC1_9BACT</name>
<keyword evidence="3" id="KW-1185">Reference proteome</keyword>
<gene>
    <name evidence="2" type="ORF">GCM10022406_10770</name>
</gene>